<dbReference type="PANTHER" id="PTHR12001:SF44">
    <property type="entry name" value="GERANYLGERANYL PYROPHOSPHATE SYNTHASE"/>
    <property type="match status" value="1"/>
</dbReference>
<keyword evidence="1" id="KW-0479">Metal-binding</keyword>
<dbReference type="SUPFAM" id="SSF48576">
    <property type="entry name" value="Terpenoid synthases"/>
    <property type="match status" value="1"/>
</dbReference>
<dbReference type="RefSeq" id="XP_052740750.1">
    <property type="nucleotide sequence ID" value="XM_052884790.1"/>
</dbReference>
<keyword evidence="3" id="KW-1185">Reference proteome</keyword>
<dbReference type="InterPro" id="IPR000092">
    <property type="entry name" value="Polyprenyl_synt"/>
</dbReference>
<dbReference type="InterPro" id="IPR008949">
    <property type="entry name" value="Isoprenoid_synthase_dom_sf"/>
</dbReference>
<organism evidence="3 4">
    <name type="scientific">Bicyclus anynana</name>
    <name type="common">Squinting bush brown butterfly</name>
    <dbReference type="NCBI Taxonomy" id="110368"/>
    <lineage>
        <taxon>Eukaryota</taxon>
        <taxon>Metazoa</taxon>
        <taxon>Ecdysozoa</taxon>
        <taxon>Arthropoda</taxon>
        <taxon>Hexapoda</taxon>
        <taxon>Insecta</taxon>
        <taxon>Pterygota</taxon>
        <taxon>Neoptera</taxon>
        <taxon>Endopterygota</taxon>
        <taxon>Lepidoptera</taxon>
        <taxon>Glossata</taxon>
        <taxon>Ditrysia</taxon>
        <taxon>Papilionoidea</taxon>
        <taxon>Nymphalidae</taxon>
        <taxon>Satyrinae</taxon>
        <taxon>Satyrini</taxon>
        <taxon>Mycalesina</taxon>
        <taxon>Bicyclus</taxon>
    </lineage>
</organism>
<protein>
    <submittedName>
        <fullName evidence="4">Terpene synthase-like</fullName>
    </submittedName>
</protein>
<dbReference type="Proteomes" id="UP001652582">
    <property type="component" value="Chromosome 12"/>
</dbReference>
<proteinExistence type="predicted"/>
<evidence type="ECO:0000313" key="4">
    <source>
        <dbReference type="RefSeq" id="XP_052740750.1"/>
    </source>
</evidence>
<dbReference type="CDD" id="cd00685">
    <property type="entry name" value="Trans_IPPS_HT"/>
    <property type="match status" value="1"/>
</dbReference>
<reference evidence="4" key="1">
    <citation type="submission" date="2025-08" db="UniProtKB">
        <authorList>
            <consortium name="RefSeq"/>
        </authorList>
    </citation>
    <scope>IDENTIFICATION</scope>
</reference>
<dbReference type="Pfam" id="PF00348">
    <property type="entry name" value="polyprenyl_synt"/>
    <property type="match status" value="1"/>
</dbReference>
<keyword evidence="2" id="KW-0460">Magnesium</keyword>
<dbReference type="SFLD" id="SFLDS00005">
    <property type="entry name" value="Isoprenoid_Synthase_Type_I"/>
    <property type="match status" value="1"/>
</dbReference>
<evidence type="ECO:0000256" key="1">
    <source>
        <dbReference type="ARBA" id="ARBA00022723"/>
    </source>
</evidence>
<evidence type="ECO:0000313" key="3">
    <source>
        <dbReference type="Proteomes" id="UP001652582"/>
    </source>
</evidence>
<evidence type="ECO:0000256" key="2">
    <source>
        <dbReference type="ARBA" id="ARBA00022842"/>
    </source>
</evidence>
<dbReference type="PANTHER" id="PTHR12001">
    <property type="entry name" value="GERANYLGERANYL PYROPHOSPHATE SYNTHASE"/>
    <property type="match status" value="1"/>
</dbReference>
<dbReference type="PROSITE" id="PS00444">
    <property type="entry name" value="POLYPRENYL_SYNTHASE_2"/>
    <property type="match status" value="1"/>
</dbReference>
<accession>A0ABM3LNV8</accession>
<dbReference type="Gene3D" id="1.10.600.10">
    <property type="entry name" value="Farnesyl Diphosphate Synthase"/>
    <property type="match status" value="1"/>
</dbReference>
<dbReference type="GeneID" id="128198596"/>
<dbReference type="PROSITE" id="PS00723">
    <property type="entry name" value="POLYPRENYL_SYNTHASE_1"/>
    <property type="match status" value="1"/>
</dbReference>
<gene>
    <name evidence="4" type="primary">LOC128198596</name>
</gene>
<sequence>MALDIINTNIHLEKEILAPYSHLMQMKGKQIRVKICRAFNFWLHVPEDKERYIVDTVAMLHNGSLLMDDIQDNSTIRRGIPAAHCVYGVPLTINASSHIYFLVIKRILKLGVAATQVFSEEILELFRGQGIDIYWRDNFICPTEEEYKDMLKQKTGHMFILGARLMQIFSKNKTDFSNFALLLGLYFQIRDDYCNLTQQEAQKDISFCEDLTEGKYSLPIIHAEKFPESKEILSGSLWRQPSDGGCS</sequence>
<dbReference type="InterPro" id="IPR033749">
    <property type="entry name" value="Polyprenyl_synt_CS"/>
</dbReference>
<name>A0ABM3LNV8_BICAN</name>